<dbReference type="Pfam" id="PF11929">
    <property type="entry name" value="DUF3447"/>
    <property type="match status" value="1"/>
</dbReference>
<dbReference type="Gene3D" id="1.25.40.20">
    <property type="entry name" value="Ankyrin repeat-containing domain"/>
    <property type="match status" value="1"/>
</dbReference>
<evidence type="ECO:0000256" key="1">
    <source>
        <dbReference type="ARBA" id="ARBA00022737"/>
    </source>
</evidence>
<dbReference type="SMART" id="SM00248">
    <property type="entry name" value="ANK"/>
    <property type="match status" value="6"/>
</dbReference>
<evidence type="ECO:0000313" key="5">
    <source>
        <dbReference type="Proteomes" id="UP001470230"/>
    </source>
</evidence>
<evidence type="ECO:0000256" key="2">
    <source>
        <dbReference type="ARBA" id="ARBA00023043"/>
    </source>
</evidence>
<evidence type="ECO:0000313" key="4">
    <source>
        <dbReference type="EMBL" id="KAK8885536.1"/>
    </source>
</evidence>
<dbReference type="PANTHER" id="PTHR24198">
    <property type="entry name" value="ANKYRIN REPEAT AND PROTEIN KINASE DOMAIN-CONTAINING PROTEIN"/>
    <property type="match status" value="1"/>
</dbReference>
<dbReference type="InterPro" id="IPR002110">
    <property type="entry name" value="Ankyrin_rpt"/>
</dbReference>
<feature type="domain" description="DUF3447" evidence="3">
    <location>
        <begin position="202"/>
        <end position="278"/>
    </location>
</feature>
<comment type="caution">
    <text evidence="4">The sequence shown here is derived from an EMBL/GenBank/DDBJ whole genome shotgun (WGS) entry which is preliminary data.</text>
</comment>
<keyword evidence="1" id="KW-0677">Repeat</keyword>
<accession>A0ABR2K347</accession>
<keyword evidence="5" id="KW-1185">Reference proteome</keyword>
<dbReference type="PANTHER" id="PTHR24198:SF165">
    <property type="entry name" value="ANKYRIN REPEAT-CONTAINING PROTEIN-RELATED"/>
    <property type="match status" value="1"/>
</dbReference>
<dbReference type="SUPFAM" id="SSF48403">
    <property type="entry name" value="Ankyrin repeat"/>
    <property type="match status" value="1"/>
</dbReference>
<keyword evidence="2" id="KW-0040">ANK repeat</keyword>
<dbReference type="EMBL" id="JAPFFF010000007">
    <property type="protein sequence ID" value="KAK8885536.1"/>
    <property type="molecule type" value="Genomic_DNA"/>
</dbReference>
<evidence type="ECO:0000259" key="3">
    <source>
        <dbReference type="Pfam" id="PF11929"/>
    </source>
</evidence>
<dbReference type="Proteomes" id="UP001470230">
    <property type="component" value="Unassembled WGS sequence"/>
</dbReference>
<dbReference type="InterPro" id="IPR020683">
    <property type="entry name" value="DUF3447"/>
</dbReference>
<reference evidence="4 5" key="1">
    <citation type="submission" date="2024-04" db="EMBL/GenBank/DDBJ databases">
        <title>Tritrichomonas musculus Genome.</title>
        <authorList>
            <person name="Alves-Ferreira E."/>
            <person name="Grigg M."/>
            <person name="Lorenzi H."/>
            <person name="Galac M."/>
        </authorList>
    </citation>
    <scope>NUCLEOTIDE SEQUENCE [LARGE SCALE GENOMIC DNA]</scope>
    <source>
        <strain evidence="4 5">EAF2021</strain>
    </source>
</reference>
<gene>
    <name evidence="4" type="ORF">M9Y10_040985</name>
</gene>
<organism evidence="4 5">
    <name type="scientific">Tritrichomonas musculus</name>
    <dbReference type="NCBI Taxonomy" id="1915356"/>
    <lineage>
        <taxon>Eukaryota</taxon>
        <taxon>Metamonada</taxon>
        <taxon>Parabasalia</taxon>
        <taxon>Tritrichomonadida</taxon>
        <taxon>Tritrichomonadidae</taxon>
        <taxon>Tritrichomonas</taxon>
    </lineage>
</organism>
<protein>
    <recommendedName>
        <fullName evidence="3">DUF3447 domain-containing protein</fullName>
    </recommendedName>
</protein>
<name>A0ABR2K347_9EUKA</name>
<dbReference type="InterPro" id="IPR036770">
    <property type="entry name" value="Ankyrin_rpt-contain_sf"/>
</dbReference>
<proteinExistence type="predicted"/>
<sequence length="500" mass="58804">MENNDAILDIETLEKIDELQNMMRNINPDSFDQILETSTNIFSKSKEMLYSYFISLKSMSKTRKNSIELYKNLGDSILERFNFLTNDDKESEQLSLFSKTNKKIEIKSNTGESESIFKKLAQAIQEDDSEQFQIILSHTNLNPNSEIIITTINNDETDQKGTNSKNKENKEKHYTLIEYAAINSSINIFKFLTLNLGKSPNLNEKLYNDAIKGENFDIIHIIEKEYPQLIKQSSLYHAITSHQNQISQYLLDNFDFIQIDVKSGIKSVKSFNIEFLLKYLSSIKSNESKEKLTPLFLEAIKTRQLEMTKFLYSQFFNFIEINQNFYSKKLKRLTSPLIFSIKMKYNEIAIYLIHQKRIKIQFDEDEYEPNALNEAIKTKNHQIIEEILKLPSIRINDLDFNYYAPIHYSIFVKDLDTFLMIIKVKNADISLRGGSNETIFHYAAYNSFIEIFEYALKNFPEKLNLKAKNIYGIFKYFLMKLQLILLLKRIKLMFYVIFMN</sequence>